<protein>
    <recommendedName>
        <fullName evidence="5">Right handed beta helix domain-containing protein</fullName>
    </recommendedName>
</protein>
<dbReference type="PANTHER" id="PTHR40088:SF2">
    <property type="entry name" value="SECRETED SUGAR HYDROLASE"/>
    <property type="match status" value="1"/>
</dbReference>
<feature type="chain" id="PRO_5015759816" description="Right handed beta helix domain-containing protein" evidence="4">
    <location>
        <begin position="26"/>
        <end position="462"/>
    </location>
</feature>
<comment type="caution">
    <text evidence="6">The sequence shown here is derived from an EMBL/GenBank/DDBJ whole genome shotgun (WGS) entry which is preliminary data.</text>
</comment>
<feature type="domain" description="Right handed beta helix" evidence="5">
    <location>
        <begin position="108"/>
        <end position="303"/>
    </location>
</feature>
<dbReference type="Pfam" id="PF13229">
    <property type="entry name" value="Beta_helix"/>
    <property type="match status" value="1"/>
</dbReference>
<feature type="signal peptide" evidence="4">
    <location>
        <begin position="1"/>
        <end position="25"/>
    </location>
</feature>
<comment type="subcellular location">
    <subcellularLocation>
        <location evidence="1">Secreted</location>
    </subcellularLocation>
</comment>
<evidence type="ECO:0000313" key="6">
    <source>
        <dbReference type="EMBL" id="PSR20553.1"/>
    </source>
</evidence>
<evidence type="ECO:0000256" key="3">
    <source>
        <dbReference type="ARBA" id="ARBA00022729"/>
    </source>
</evidence>
<dbReference type="InterPro" id="IPR011050">
    <property type="entry name" value="Pectin_lyase_fold/virulence"/>
</dbReference>
<evidence type="ECO:0000256" key="2">
    <source>
        <dbReference type="ARBA" id="ARBA00022525"/>
    </source>
</evidence>
<dbReference type="InterPro" id="IPR052052">
    <property type="entry name" value="Polysaccharide_Lyase_9"/>
</dbReference>
<dbReference type="Proteomes" id="UP000241848">
    <property type="component" value="Unassembled WGS sequence"/>
</dbReference>
<evidence type="ECO:0000259" key="5">
    <source>
        <dbReference type="Pfam" id="PF13229"/>
    </source>
</evidence>
<organism evidence="6 7">
    <name type="scientific">Sulfobacillus acidophilus</name>
    <dbReference type="NCBI Taxonomy" id="53633"/>
    <lineage>
        <taxon>Bacteria</taxon>
        <taxon>Bacillati</taxon>
        <taxon>Bacillota</taxon>
        <taxon>Clostridia</taxon>
        <taxon>Eubacteriales</taxon>
        <taxon>Clostridiales Family XVII. Incertae Sedis</taxon>
        <taxon>Sulfobacillus</taxon>
    </lineage>
</organism>
<dbReference type="Gene3D" id="2.160.20.10">
    <property type="entry name" value="Single-stranded right-handed beta-helix, Pectin lyase-like"/>
    <property type="match status" value="1"/>
</dbReference>
<evidence type="ECO:0000256" key="4">
    <source>
        <dbReference type="SAM" id="SignalP"/>
    </source>
</evidence>
<sequence length="462" mass="46770">MRKLYSLVSAAALLGLGTVSAPAMAATQPSVVYVSPSGSNTTGTGSASAPYATIPQALSQVAAGGTVILEPGTYDETLSITQDVNIEPDASQGGNAANTILDASGFSNGIVISGSSANGTRISGITIENADNHGVFVQNSDNVVLSHLVVTKNGLKATANPKIDEDKAIELVGTSNGDVYDNVVEDNGAGIGLADNGQINPGAPAPAGTAAPSYGNVIQDNTISGNSTGCGIVVASYNAGEGVIDNVIIDNSVSLSPAGIVVAADTPGTVAEGNQVLDNTATNNFLPGIILHSNAPDDIVSDNSVIGNTVSNNKADPDVTADNGPTGIIEIGAVEPVTHSIIANNSISTETYGIYVDNAPGTIGLTDNNFASSVQTPVYPNTRANLFSLLPEQIPARGHDAFFYAGPWSLANNTVAIAKYSPQGQLLVVYPQRYSAAIANDIGSLAEGSVIPAKHYIIAPNA</sequence>
<proteinExistence type="predicted"/>
<evidence type="ECO:0000256" key="1">
    <source>
        <dbReference type="ARBA" id="ARBA00004613"/>
    </source>
</evidence>
<dbReference type="InterPro" id="IPR006626">
    <property type="entry name" value="PbH1"/>
</dbReference>
<dbReference type="PANTHER" id="PTHR40088">
    <property type="entry name" value="PECTATE LYASE (EUROFUNG)"/>
    <property type="match status" value="1"/>
</dbReference>
<dbReference type="GO" id="GO:0016837">
    <property type="term" value="F:carbon-oxygen lyase activity, acting on polysaccharides"/>
    <property type="evidence" value="ECO:0007669"/>
    <property type="project" value="TreeGrafter"/>
</dbReference>
<name>A0A2T2WEA1_9FIRM</name>
<evidence type="ECO:0000313" key="7">
    <source>
        <dbReference type="Proteomes" id="UP000241848"/>
    </source>
</evidence>
<dbReference type="SMART" id="SM00710">
    <property type="entry name" value="PbH1"/>
    <property type="match status" value="7"/>
</dbReference>
<reference evidence="6 7" key="1">
    <citation type="journal article" date="2014" name="BMC Genomics">
        <title>Comparison of environmental and isolate Sulfobacillus genomes reveals diverse carbon, sulfur, nitrogen, and hydrogen metabolisms.</title>
        <authorList>
            <person name="Justice N.B."/>
            <person name="Norman A."/>
            <person name="Brown C.T."/>
            <person name="Singh A."/>
            <person name="Thomas B.C."/>
            <person name="Banfield J.F."/>
        </authorList>
    </citation>
    <scope>NUCLEOTIDE SEQUENCE [LARGE SCALE GENOMIC DNA]</scope>
    <source>
        <strain evidence="6">AMDSBA3</strain>
    </source>
</reference>
<keyword evidence="3 4" id="KW-0732">Signal</keyword>
<accession>A0A2T2WEA1</accession>
<dbReference type="InterPro" id="IPR039448">
    <property type="entry name" value="Beta_helix"/>
</dbReference>
<dbReference type="EMBL" id="PXYV01000058">
    <property type="protein sequence ID" value="PSR20553.1"/>
    <property type="molecule type" value="Genomic_DNA"/>
</dbReference>
<keyword evidence="2" id="KW-0964">Secreted</keyword>
<gene>
    <name evidence="6" type="ORF">C7B45_14515</name>
</gene>
<dbReference type="AlphaFoldDB" id="A0A2T2WEA1"/>
<dbReference type="SUPFAM" id="SSF51126">
    <property type="entry name" value="Pectin lyase-like"/>
    <property type="match status" value="1"/>
</dbReference>
<dbReference type="InterPro" id="IPR012334">
    <property type="entry name" value="Pectin_lyas_fold"/>
</dbReference>
<dbReference type="GO" id="GO:0005576">
    <property type="term" value="C:extracellular region"/>
    <property type="evidence" value="ECO:0007669"/>
    <property type="project" value="UniProtKB-SubCell"/>
</dbReference>